<dbReference type="KEGG" id="ztr:MYCGRDRAFT_80919"/>
<keyword evidence="2" id="KW-1185">Reference proteome</keyword>
<name>F9XBE6_ZYMTI</name>
<protein>
    <submittedName>
        <fullName evidence="1">Uncharacterized protein</fullName>
    </submittedName>
</protein>
<dbReference type="GeneID" id="13396864"/>
<dbReference type="AlphaFoldDB" id="F9XBE6"/>
<feature type="non-terminal residue" evidence="1">
    <location>
        <position position="97"/>
    </location>
</feature>
<organism evidence="1 2">
    <name type="scientific">Zymoseptoria tritici (strain CBS 115943 / IPO323)</name>
    <name type="common">Speckled leaf blotch fungus</name>
    <name type="synonym">Septoria tritici</name>
    <dbReference type="NCBI Taxonomy" id="336722"/>
    <lineage>
        <taxon>Eukaryota</taxon>
        <taxon>Fungi</taxon>
        <taxon>Dikarya</taxon>
        <taxon>Ascomycota</taxon>
        <taxon>Pezizomycotina</taxon>
        <taxon>Dothideomycetes</taxon>
        <taxon>Dothideomycetidae</taxon>
        <taxon>Mycosphaerellales</taxon>
        <taxon>Mycosphaerellaceae</taxon>
        <taxon>Zymoseptoria</taxon>
    </lineage>
</organism>
<dbReference type="EMBL" id="CM001200">
    <property type="protein sequence ID" value="EGP87517.1"/>
    <property type="molecule type" value="Genomic_DNA"/>
</dbReference>
<dbReference type="HOGENOM" id="CLU_2352441_0_0_1"/>
<accession>F9XBE6</accession>
<evidence type="ECO:0000313" key="2">
    <source>
        <dbReference type="Proteomes" id="UP000008062"/>
    </source>
</evidence>
<dbReference type="Proteomes" id="UP000008062">
    <property type="component" value="Chromosome 5"/>
</dbReference>
<dbReference type="RefSeq" id="XP_003852541.1">
    <property type="nucleotide sequence ID" value="XM_003852493.1"/>
</dbReference>
<evidence type="ECO:0000313" key="1">
    <source>
        <dbReference type="EMBL" id="EGP87517.1"/>
    </source>
</evidence>
<dbReference type="InParanoid" id="F9XBE6"/>
<reference evidence="1 2" key="1">
    <citation type="journal article" date="2011" name="PLoS Genet.">
        <title>Finished genome of the fungal wheat pathogen Mycosphaerella graminicola reveals dispensome structure, chromosome plasticity, and stealth pathogenesis.</title>
        <authorList>
            <person name="Goodwin S.B."/>
            <person name="Ben M'barek S."/>
            <person name="Dhillon B."/>
            <person name="Wittenberg A.H.J."/>
            <person name="Crane C.F."/>
            <person name="Hane J.K."/>
            <person name="Foster A.J."/>
            <person name="Van der Lee T.A.J."/>
            <person name="Grimwood J."/>
            <person name="Aerts A."/>
            <person name="Antoniw J."/>
            <person name="Bailey A."/>
            <person name="Bluhm B."/>
            <person name="Bowler J."/>
            <person name="Bristow J."/>
            <person name="van der Burgt A."/>
            <person name="Canto-Canche B."/>
            <person name="Churchill A.C.L."/>
            <person name="Conde-Ferraez L."/>
            <person name="Cools H.J."/>
            <person name="Coutinho P.M."/>
            <person name="Csukai M."/>
            <person name="Dehal P."/>
            <person name="De Wit P."/>
            <person name="Donzelli B."/>
            <person name="van de Geest H.C."/>
            <person name="van Ham R.C.H.J."/>
            <person name="Hammond-Kosack K.E."/>
            <person name="Henrissat B."/>
            <person name="Kilian A."/>
            <person name="Kobayashi A.K."/>
            <person name="Koopmann E."/>
            <person name="Kourmpetis Y."/>
            <person name="Kuzniar A."/>
            <person name="Lindquist E."/>
            <person name="Lombard V."/>
            <person name="Maliepaard C."/>
            <person name="Martins N."/>
            <person name="Mehrabi R."/>
            <person name="Nap J.P.H."/>
            <person name="Ponomarenko A."/>
            <person name="Rudd J.J."/>
            <person name="Salamov A."/>
            <person name="Schmutz J."/>
            <person name="Schouten H.J."/>
            <person name="Shapiro H."/>
            <person name="Stergiopoulos I."/>
            <person name="Torriani S.F.F."/>
            <person name="Tu H."/>
            <person name="de Vries R.P."/>
            <person name="Waalwijk C."/>
            <person name="Ware S.B."/>
            <person name="Wiebenga A."/>
            <person name="Zwiers L.-H."/>
            <person name="Oliver R.P."/>
            <person name="Grigoriev I.V."/>
            <person name="Kema G.H.J."/>
        </authorList>
    </citation>
    <scope>NUCLEOTIDE SEQUENCE [LARGE SCALE GENOMIC DNA]</scope>
    <source>
        <strain evidence="2">CBS 115943 / IPO323</strain>
    </source>
</reference>
<sequence>MDSDEVVRIVYKPSPRTGDKRSFSDAELQDDLDPRVRAMLDAAEANAAEVLSPTEMVKRFHQAAKRVLSDAQYRGLTSFCSNLRTNDLDASLKKAVD</sequence>
<gene>
    <name evidence="1" type="ORF">MYCGRDRAFT_80919</name>
</gene>
<proteinExistence type="predicted"/>